<dbReference type="Proteomes" id="UP000185904">
    <property type="component" value="Unassembled WGS sequence"/>
</dbReference>
<feature type="compositionally biased region" description="Polar residues" evidence="1">
    <location>
        <begin position="1"/>
        <end position="10"/>
    </location>
</feature>
<feature type="region of interest" description="Disordered" evidence="1">
    <location>
        <begin position="134"/>
        <end position="161"/>
    </location>
</feature>
<feature type="compositionally biased region" description="Low complexity" evidence="1">
    <location>
        <begin position="59"/>
        <end position="93"/>
    </location>
</feature>
<feature type="transmembrane region" description="Helical" evidence="2">
    <location>
        <begin position="106"/>
        <end position="129"/>
    </location>
</feature>
<keyword evidence="2" id="KW-0472">Membrane</keyword>
<comment type="caution">
    <text evidence="3">The sequence shown here is derived from an EMBL/GenBank/DDBJ whole genome shotgun (WGS) entry which is preliminary data.</text>
</comment>
<evidence type="ECO:0000313" key="3">
    <source>
        <dbReference type="EMBL" id="OAL35146.1"/>
    </source>
</evidence>
<gene>
    <name evidence="3" type="ORF">AYO20_05623</name>
</gene>
<keyword evidence="2" id="KW-0812">Transmembrane</keyword>
<dbReference type="RefSeq" id="XP_022500158.1">
    <property type="nucleotide sequence ID" value="XM_022643917.1"/>
</dbReference>
<dbReference type="GeneID" id="34589040"/>
<evidence type="ECO:0000313" key="4">
    <source>
        <dbReference type="Proteomes" id="UP000185904"/>
    </source>
</evidence>
<keyword evidence="4" id="KW-1185">Reference proteome</keyword>
<dbReference type="PANTHER" id="PTHR16861">
    <property type="entry name" value="GLYCOPROTEIN 38"/>
    <property type="match status" value="1"/>
</dbReference>
<reference evidence="3 4" key="1">
    <citation type="submission" date="2016-03" db="EMBL/GenBank/DDBJ databases">
        <title>The draft genome sequence of Fonsecaea nubica causative agent of cutaneous subcutaneous infection in human host.</title>
        <authorList>
            <person name="Costa F."/>
            <person name="Sybren D.H."/>
            <person name="Raittz R.T."/>
            <person name="Weiss V.A."/>
            <person name="Leao A.C."/>
            <person name="Gomes R."/>
            <person name="De Souza E.M."/>
            <person name="Pedrosa F.O."/>
            <person name="Steffens M.B."/>
            <person name="Bombassaro A."/>
            <person name="Tadra-Sfeir M.Z."/>
            <person name="Moreno L.F."/>
            <person name="Najafzadeh M.J."/>
            <person name="Felipe M.S."/>
            <person name="Teixeira M."/>
            <person name="Sun J."/>
            <person name="Xi L."/>
            <person name="Castro M.A."/>
            <person name="Vicente V.A."/>
        </authorList>
    </citation>
    <scope>NUCLEOTIDE SEQUENCE [LARGE SCALE GENOMIC DNA]</scope>
    <source>
        <strain evidence="3 4">CBS 269.64</strain>
    </source>
</reference>
<dbReference type="OrthoDB" id="5421765at2759"/>
<evidence type="ECO:0000256" key="2">
    <source>
        <dbReference type="SAM" id="Phobius"/>
    </source>
</evidence>
<name>A0A178D094_9EURO</name>
<organism evidence="3 4">
    <name type="scientific">Fonsecaea nubica</name>
    <dbReference type="NCBI Taxonomy" id="856822"/>
    <lineage>
        <taxon>Eukaryota</taxon>
        <taxon>Fungi</taxon>
        <taxon>Dikarya</taxon>
        <taxon>Ascomycota</taxon>
        <taxon>Pezizomycotina</taxon>
        <taxon>Eurotiomycetes</taxon>
        <taxon>Chaetothyriomycetidae</taxon>
        <taxon>Chaetothyriales</taxon>
        <taxon>Herpotrichiellaceae</taxon>
        <taxon>Fonsecaea</taxon>
    </lineage>
</organism>
<dbReference type="EMBL" id="LVCJ01000033">
    <property type="protein sequence ID" value="OAL35146.1"/>
    <property type="molecule type" value="Genomic_DNA"/>
</dbReference>
<feature type="region of interest" description="Disordered" evidence="1">
    <location>
        <begin position="1"/>
        <end position="97"/>
    </location>
</feature>
<proteinExistence type="predicted"/>
<keyword evidence="2" id="KW-1133">Transmembrane helix</keyword>
<evidence type="ECO:0000256" key="1">
    <source>
        <dbReference type="SAM" id="MobiDB-lite"/>
    </source>
</evidence>
<accession>A0A178D094</accession>
<dbReference type="AlphaFoldDB" id="A0A178D094"/>
<feature type="compositionally biased region" description="Basic residues" evidence="1">
    <location>
        <begin position="134"/>
        <end position="151"/>
    </location>
</feature>
<feature type="compositionally biased region" description="Low complexity" evidence="1">
    <location>
        <begin position="11"/>
        <end position="48"/>
    </location>
</feature>
<protein>
    <submittedName>
        <fullName evidence="3">Uncharacterized protein</fullName>
    </submittedName>
</protein>
<sequence length="437" mass="46924">MSENPSPDTQASTSDNASNAASSSTTTSSSPSDFSEPSASSTPAASTETDTDNIPALFTSTSSSLTASIPSSTLTTTNASSSPSSGATGTPQTLQPTASNHLSDGAIAGVAIGCAALGALLALILMILLRRRQSKSPSRHHKTHSRLAHKSFRSDKDPGKSLVRSNIAPVAAQADVNIDAFLPQQTDDATVKQRVLLLFDQIELHVDNYYSEQPVQLTAEEQNELSRFGTPELPMPLGALLETSHRKVTVIKHCLAYHAVQLVTPSHSSDCLLPYEVSNMLLLATPKSNDRNFHLALSRWRMLTAYLRPDIFDGKELPESTASAATADQDAHLYTLAQAFSDRFAAFSQPHNAEQKVKHLAEVLRTAVRMALWLYAQPATFRFDWGPGPAPPPDMAAARRATTPTVVTVPSLVKTHDGMGGEIQPAQIIQLLVKRRV</sequence>
<dbReference type="PANTHER" id="PTHR16861:SF4">
    <property type="entry name" value="SH3 DOMAIN PROTEIN (AFU_ORTHOLOGUE AFUA_1G13610)"/>
    <property type="match status" value="1"/>
</dbReference>